<protein>
    <submittedName>
        <fullName evidence="1">Uncharacterized protein</fullName>
    </submittedName>
</protein>
<sequence length="37" mass="4291">MLIGNEYTELSRITPTINDTIILVKYSYLGLLYSLRL</sequence>
<evidence type="ECO:0000313" key="1">
    <source>
        <dbReference type="EMBL" id="MBB5252959.1"/>
    </source>
</evidence>
<comment type="caution">
    <text evidence="1">The sequence shown here is derived from an EMBL/GenBank/DDBJ whole genome shotgun (WGS) entry which is preliminary data.</text>
</comment>
<reference evidence="1 2" key="1">
    <citation type="submission" date="2020-08" db="EMBL/GenBank/DDBJ databases">
        <title>Genomic Encyclopedia of Type Strains, Phase IV (KMG-IV): sequencing the most valuable type-strain genomes for metagenomic binning, comparative biology and taxonomic classification.</title>
        <authorList>
            <person name="Goeker M."/>
        </authorList>
    </citation>
    <scope>NUCLEOTIDE SEQUENCE [LARGE SCALE GENOMIC DNA]</scope>
    <source>
        <strain evidence="1 2">DSM 12421</strain>
    </source>
</reference>
<evidence type="ECO:0000313" key="2">
    <source>
        <dbReference type="Proteomes" id="UP000582213"/>
    </source>
</evidence>
<accession>A0A7J9RSE4</accession>
<dbReference type="Proteomes" id="UP000582213">
    <property type="component" value="Unassembled WGS sequence"/>
</dbReference>
<name>A0A7J9RSE4_SULOH</name>
<dbReference type="AlphaFoldDB" id="A0A7J9RSE4"/>
<dbReference type="EMBL" id="JACHFY010000002">
    <property type="protein sequence ID" value="MBB5252959.1"/>
    <property type="molecule type" value="Genomic_DNA"/>
</dbReference>
<gene>
    <name evidence="1" type="ORF">HNQ62_000692</name>
</gene>
<organism evidence="1 2">
    <name type="scientific">Sulfurisphaera ohwakuensis</name>
    <dbReference type="NCBI Taxonomy" id="69656"/>
    <lineage>
        <taxon>Archaea</taxon>
        <taxon>Thermoproteota</taxon>
        <taxon>Thermoprotei</taxon>
        <taxon>Sulfolobales</taxon>
        <taxon>Sulfolobaceae</taxon>
        <taxon>Sulfurisphaera</taxon>
    </lineage>
</organism>
<proteinExistence type="predicted"/>